<evidence type="ECO:0000313" key="8">
    <source>
        <dbReference type="WBParaSite" id="PSAMB.scaffold1797size27783.g14960.t1"/>
    </source>
</evidence>
<feature type="transmembrane region" description="Helical" evidence="6">
    <location>
        <begin position="207"/>
        <end position="225"/>
    </location>
</feature>
<evidence type="ECO:0000256" key="1">
    <source>
        <dbReference type="ARBA" id="ARBA00004141"/>
    </source>
</evidence>
<dbReference type="PANTHER" id="PTHR24064">
    <property type="entry name" value="SOLUTE CARRIER FAMILY 22 MEMBER"/>
    <property type="match status" value="1"/>
</dbReference>
<dbReference type="AlphaFoldDB" id="A0A914VD13"/>
<keyword evidence="7" id="KW-1185">Reference proteome</keyword>
<dbReference type="Proteomes" id="UP000887566">
    <property type="component" value="Unplaced"/>
</dbReference>
<dbReference type="Pfam" id="PF00083">
    <property type="entry name" value="Sugar_tr"/>
    <property type="match status" value="1"/>
</dbReference>
<feature type="transmembrane region" description="Helical" evidence="6">
    <location>
        <begin position="231"/>
        <end position="250"/>
    </location>
</feature>
<dbReference type="SUPFAM" id="SSF103473">
    <property type="entry name" value="MFS general substrate transporter"/>
    <property type="match status" value="1"/>
</dbReference>
<feature type="transmembrane region" description="Helical" evidence="6">
    <location>
        <begin position="347"/>
        <end position="367"/>
    </location>
</feature>
<evidence type="ECO:0000256" key="3">
    <source>
        <dbReference type="ARBA" id="ARBA00022989"/>
    </source>
</evidence>
<feature type="transmembrane region" description="Helical" evidence="6">
    <location>
        <begin position="117"/>
        <end position="135"/>
    </location>
</feature>
<feature type="transmembrane region" description="Helical" evidence="6">
    <location>
        <begin position="475"/>
        <end position="493"/>
    </location>
</feature>
<name>A0A914VD13_9BILA</name>
<dbReference type="GO" id="GO:0016020">
    <property type="term" value="C:membrane"/>
    <property type="evidence" value="ECO:0007669"/>
    <property type="project" value="UniProtKB-SubCell"/>
</dbReference>
<organism evidence="7 8">
    <name type="scientific">Plectus sambesii</name>
    <dbReference type="NCBI Taxonomy" id="2011161"/>
    <lineage>
        <taxon>Eukaryota</taxon>
        <taxon>Metazoa</taxon>
        <taxon>Ecdysozoa</taxon>
        <taxon>Nematoda</taxon>
        <taxon>Chromadorea</taxon>
        <taxon>Plectida</taxon>
        <taxon>Plectina</taxon>
        <taxon>Plectoidea</taxon>
        <taxon>Plectidae</taxon>
        <taxon>Plectus</taxon>
    </lineage>
</organism>
<proteinExistence type="predicted"/>
<feature type="transmembrane region" description="Helical" evidence="6">
    <location>
        <begin position="409"/>
        <end position="429"/>
    </location>
</feature>
<evidence type="ECO:0000256" key="4">
    <source>
        <dbReference type="ARBA" id="ARBA00023136"/>
    </source>
</evidence>
<dbReference type="Gene3D" id="1.20.1250.20">
    <property type="entry name" value="MFS general substrate transporter like domains"/>
    <property type="match status" value="1"/>
</dbReference>
<evidence type="ECO:0000313" key="7">
    <source>
        <dbReference type="Proteomes" id="UP000887566"/>
    </source>
</evidence>
<comment type="subcellular location">
    <subcellularLocation>
        <location evidence="1">Membrane</location>
        <topology evidence="1">Multi-pass membrane protein</topology>
    </subcellularLocation>
</comment>
<protein>
    <submittedName>
        <fullName evidence="8">Major facilitator superfamily (MFS) profile domain-containing protein</fullName>
    </submittedName>
</protein>
<evidence type="ECO:0000256" key="2">
    <source>
        <dbReference type="ARBA" id="ARBA00022692"/>
    </source>
</evidence>
<feature type="transmembrane region" description="Helical" evidence="6">
    <location>
        <begin position="147"/>
        <end position="165"/>
    </location>
</feature>
<feature type="transmembrane region" description="Helical" evidence="6">
    <location>
        <begin position="441"/>
        <end position="463"/>
    </location>
</feature>
<dbReference type="GO" id="GO:0022857">
    <property type="term" value="F:transmembrane transporter activity"/>
    <property type="evidence" value="ECO:0007669"/>
    <property type="project" value="InterPro"/>
</dbReference>
<keyword evidence="2 6" id="KW-0812">Transmembrane</keyword>
<feature type="transmembrane region" description="Helical" evidence="6">
    <location>
        <begin position="314"/>
        <end position="335"/>
    </location>
</feature>
<dbReference type="InterPro" id="IPR036259">
    <property type="entry name" value="MFS_trans_sf"/>
</dbReference>
<sequence length="533" mass="59421">MDADEEQEEVKNDLTFDQVFKRIKNYGWYQVFILCTIQCVAFSQAANMAGGLYALGGLIPTYSCTDDNNTFVYDKKNISKHSAEACVAIRSCQNLTKENAWLSMYEEFEWMCNPPHLLSTLASVSPIVGAVGFLVSGHLSDHLGRKWPSIAGLCVSIFGGLLIAIAPNWQIYFGINIVKSLLLPTYGGASFTLCMESVGSKWRLVQSFAFQFTIANVYAGLMAYLTHNWRLHYAVVNLLALPALVMFLFIEESPRWTVQKHKYAEAAKSINKIARWNRRPNVIHTENDMKRIDLGSHAQNHHYNIFHLFSQKKLALYCLSQIATGMCMNMLTTVLLMNIQDLAGSPFLNIALMGLLRSWTPLAAIAMERYSSWFGRKPLLVGAQGVVCLCFSAIIIISVTGYWDKLHALASGLALFGYAVEIGLVWVAYKTYTVELFPTVIRTIAVNTFSLSSMLGSILAPQLIYLKTFWHPMPYAGAALISLVSIVLAVLILPETKGKPMPDSLEEVKDGRMPVPAVDGKELDQLVPTKERK</sequence>
<feature type="transmembrane region" description="Helical" evidence="6">
    <location>
        <begin position="379"/>
        <end position="403"/>
    </location>
</feature>
<evidence type="ECO:0000256" key="6">
    <source>
        <dbReference type="SAM" id="Phobius"/>
    </source>
</evidence>
<keyword evidence="3 6" id="KW-1133">Transmembrane helix</keyword>
<feature type="region of interest" description="Disordered" evidence="5">
    <location>
        <begin position="513"/>
        <end position="533"/>
    </location>
</feature>
<feature type="transmembrane region" description="Helical" evidence="6">
    <location>
        <begin position="26"/>
        <end position="46"/>
    </location>
</feature>
<keyword evidence="4 6" id="KW-0472">Membrane</keyword>
<feature type="transmembrane region" description="Helical" evidence="6">
    <location>
        <begin position="171"/>
        <end position="195"/>
    </location>
</feature>
<dbReference type="InterPro" id="IPR005828">
    <property type="entry name" value="MFS_sugar_transport-like"/>
</dbReference>
<dbReference type="WBParaSite" id="PSAMB.scaffold1797size27783.g14960.t1">
    <property type="protein sequence ID" value="PSAMB.scaffold1797size27783.g14960.t1"/>
    <property type="gene ID" value="PSAMB.scaffold1797size27783.g14960"/>
</dbReference>
<reference evidence="8" key="1">
    <citation type="submission" date="2022-11" db="UniProtKB">
        <authorList>
            <consortium name="WormBaseParasite"/>
        </authorList>
    </citation>
    <scope>IDENTIFICATION</scope>
</reference>
<accession>A0A914VD13</accession>
<evidence type="ECO:0000256" key="5">
    <source>
        <dbReference type="SAM" id="MobiDB-lite"/>
    </source>
</evidence>